<proteinExistence type="predicted"/>
<protein>
    <submittedName>
        <fullName evidence="2">Uncharacterized protein</fullName>
    </submittedName>
</protein>
<keyword evidence="3" id="KW-1185">Reference proteome</keyword>
<accession>A0A1W1UYQ2</accession>
<evidence type="ECO:0000313" key="2">
    <source>
        <dbReference type="EMBL" id="SMB85871.1"/>
    </source>
</evidence>
<dbReference type="OrthoDB" id="74360at2"/>
<dbReference type="RefSeq" id="WP_139806724.1">
    <property type="nucleotide sequence ID" value="NZ_FWWU01000008.1"/>
</dbReference>
<dbReference type="Proteomes" id="UP000192582">
    <property type="component" value="Unassembled WGS sequence"/>
</dbReference>
<dbReference type="EMBL" id="FWWU01000008">
    <property type="protein sequence ID" value="SMB85871.1"/>
    <property type="molecule type" value="Genomic_DNA"/>
</dbReference>
<evidence type="ECO:0000313" key="3">
    <source>
        <dbReference type="Proteomes" id="UP000192582"/>
    </source>
</evidence>
<evidence type="ECO:0000256" key="1">
    <source>
        <dbReference type="SAM" id="MobiDB-lite"/>
    </source>
</evidence>
<gene>
    <name evidence="2" type="ORF">SAMN00790413_03577</name>
</gene>
<feature type="region of interest" description="Disordered" evidence="1">
    <location>
        <begin position="207"/>
        <end position="273"/>
    </location>
</feature>
<name>A0A1W1UYQ2_9DEIO</name>
<sequence length="462" mass="50798">MSRNDNMHIEEGRDDLPFQIHWELDDAPLTVDAFRVYAHLVRCAGKNGLVFPSYQSIGEKCFRASVGAAANSRSLRNRAMRAMKELVDVGLVLKQTRMRQHRNRQAAHENDSNSYTLTPRRQWVEGLTQRREALEILINQAKQQKQSEAQREGGGIPTVLPPGIPGVPPGTLTVPGGGTLSMPPGTVAMPEVISTEVLQSFEVISTEVQTSLSPKLDEPVEHPGDDRAAVAEPQEGRSTTQGLEASDGLPLTGSVENDGQGERRNSQPLTPEKVPGAALLALAPIPREVLTSRPARDPVGMRQLRALMFCSNKSRLPELQVQLSKTTPSRIPRELFTRLTDAEIQQAVDAARQDMPLDTKSRGFEVLAQLGLDRLIGETLTLEMITGQALVSSTQSLNQPTAQIVEPPPPSPVSIDVDSRWAHKHHEDRVVTVVAFDGPKVELHTGEKLASFLLMKDYRRVH</sequence>
<feature type="compositionally biased region" description="Basic and acidic residues" evidence="1">
    <location>
        <begin position="215"/>
        <end position="229"/>
    </location>
</feature>
<dbReference type="STRING" id="695939.SAMN00790413_03577"/>
<feature type="region of interest" description="Disordered" evidence="1">
    <location>
        <begin position="143"/>
        <end position="187"/>
    </location>
</feature>
<feature type="compositionally biased region" description="Pro residues" evidence="1">
    <location>
        <begin position="159"/>
        <end position="168"/>
    </location>
</feature>
<reference evidence="2 3" key="1">
    <citation type="submission" date="2017-04" db="EMBL/GenBank/DDBJ databases">
        <authorList>
            <person name="Afonso C.L."/>
            <person name="Miller P.J."/>
            <person name="Scott M.A."/>
            <person name="Spackman E."/>
            <person name="Goraichik I."/>
            <person name="Dimitrov K.M."/>
            <person name="Suarez D.L."/>
            <person name="Swayne D.E."/>
        </authorList>
    </citation>
    <scope>NUCLEOTIDE SEQUENCE [LARGE SCALE GENOMIC DNA]</scope>
    <source>
        <strain evidence="2 3">KR-140</strain>
    </source>
</reference>
<organism evidence="2 3">
    <name type="scientific">Deinococcus hopiensis KR-140</name>
    <dbReference type="NCBI Taxonomy" id="695939"/>
    <lineage>
        <taxon>Bacteria</taxon>
        <taxon>Thermotogati</taxon>
        <taxon>Deinococcota</taxon>
        <taxon>Deinococci</taxon>
        <taxon>Deinococcales</taxon>
        <taxon>Deinococcaceae</taxon>
        <taxon>Deinococcus</taxon>
    </lineage>
</organism>
<dbReference type="AlphaFoldDB" id="A0A1W1UYQ2"/>